<evidence type="ECO:0000256" key="3">
    <source>
        <dbReference type="ARBA" id="ARBA00022729"/>
    </source>
</evidence>
<evidence type="ECO:0000259" key="8">
    <source>
        <dbReference type="PROSITE" id="PS51212"/>
    </source>
</evidence>
<proteinExistence type="predicted"/>
<sequence length="274" mass="30493">MAAVALRLAILTGLWIFCECQRHGPYADQYMGCYKDDRDRALGPKKYKEKSEPNSNGKCIRECGLSGFTFAGTEASIECFCGNRYDYDRHGHTQNECTRDCSGNNAETCGGNWRLQIYSDCGVEKGGCQHRCTEDKTDEWCSCDDGFWISPDDWKQCVGMFKAKQLFIGKKDGKMTVNRLMNAKCNLRYDEFERGGGGAGLVALNEGGRQSVTASTNSVTDFASDVATVSPLQLGASAAVSDFDILVLAWSFLECDFDFPLDLRKNETTSIWYK</sequence>
<comment type="subcellular location">
    <subcellularLocation>
        <location evidence="1">Membrane</location>
        <topology evidence="1">Single-pass membrane protein</topology>
    </subcellularLocation>
</comment>
<keyword evidence="11" id="KW-1185">Reference proteome</keyword>
<dbReference type="SUPFAM" id="SSF57196">
    <property type="entry name" value="EGF/Laminin"/>
    <property type="match status" value="1"/>
</dbReference>
<dbReference type="InterPro" id="IPR051836">
    <property type="entry name" value="Kremen_rcpt"/>
</dbReference>
<feature type="chain" id="PRO_5008789122" description="WSC domain-containing protein" evidence="7">
    <location>
        <begin position="21"/>
        <end position="274"/>
    </location>
</feature>
<dbReference type="Gene3D" id="2.10.25.10">
    <property type="entry name" value="Laminin"/>
    <property type="match status" value="1"/>
</dbReference>
<evidence type="ECO:0000256" key="6">
    <source>
        <dbReference type="ARBA" id="ARBA00023180"/>
    </source>
</evidence>
<evidence type="ECO:0000313" key="9">
    <source>
        <dbReference type="EMBL" id="ELU16876.1"/>
    </source>
</evidence>
<evidence type="ECO:0000256" key="5">
    <source>
        <dbReference type="ARBA" id="ARBA00023136"/>
    </source>
</evidence>
<dbReference type="HOGENOM" id="CLU_1016499_0_0_1"/>
<dbReference type="STRING" id="283909.R7VJY1"/>
<organism evidence="9">
    <name type="scientific">Capitella teleta</name>
    <name type="common">Polychaete worm</name>
    <dbReference type="NCBI Taxonomy" id="283909"/>
    <lineage>
        <taxon>Eukaryota</taxon>
        <taxon>Metazoa</taxon>
        <taxon>Spiralia</taxon>
        <taxon>Lophotrochozoa</taxon>
        <taxon>Annelida</taxon>
        <taxon>Polychaeta</taxon>
        <taxon>Sedentaria</taxon>
        <taxon>Scolecida</taxon>
        <taxon>Capitellidae</taxon>
        <taxon>Capitella</taxon>
    </lineage>
</organism>
<keyword evidence="2" id="KW-0812">Transmembrane</keyword>
<evidence type="ECO:0000256" key="2">
    <source>
        <dbReference type="ARBA" id="ARBA00022692"/>
    </source>
</evidence>
<keyword evidence="6" id="KW-0325">Glycoprotein</keyword>
<dbReference type="InterPro" id="IPR002889">
    <property type="entry name" value="WSC_carb-bd"/>
</dbReference>
<dbReference type="PROSITE" id="PS51212">
    <property type="entry name" value="WSC"/>
    <property type="match status" value="1"/>
</dbReference>
<keyword evidence="4" id="KW-1133">Transmembrane helix</keyword>
<dbReference type="OrthoDB" id="4781at2759"/>
<feature type="signal peptide" evidence="7">
    <location>
        <begin position="1"/>
        <end position="20"/>
    </location>
</feature>
<gene>
    <name evidence="9" type="ORF">CAPTEDRAFT_189201</name>
</gene>
<dbReference type="PANTHER" id="PTHR24269">
    <property type="entry name" value="KREMEN PROTEIN"/>
    <property type="match status" value="1"/>
</dbReference>
<accession>R7VJY1</accession>
<dbReference type="SMART" id="SM00321">
    <property type="entry name" value="WSC"/>
    <property type="match status" value="1"/>
</dbReference>
<dbReference type="AlphaFoldDB" id="R7VJY1"/>
<evidence type="ECO:0000256" key="1">
    <source>
        <dbReference type="ARBA" id="ARBA00004167"/>
    </source>
</evidence>
<dbReference type="PANTHER" id="PTHR24269:SF16">
    <property type="entry name" value="PROTEIN SLG1"/>
    <property type="match status" value="1"/>
</dbReference>
<dbReference type="Pfam" id="PF01822">
    <property type="entry name" value="WSC"/>
    <property type="match status" value="1"/>
</dbReference>
<dbReference type="EnsemblMetazoa" id="CapteT189201">
    <property type="protein sequence ID" value="CapteP189201"/>
    <property type="gene ID" value="CapteG189201"/>
</dbReference>
<evidence type="ECO:0000313" key="10">
    <source>
        <dbReference type="EnsemblMetazoa" id="CapteP189201"/>
    </source>
</evidence>
<dbReference type="EMBL" id="KB292843">
    <property type="protein sequence ID" value="ELU16876.1"/>
    <property type="molecule type" value="Genomic_DNA"/>
</dbReference>
<reference evidence="10" key="3">
    <citation type="submission" date="2015-06" db="UniProtKB">
        <authorList>
            <consortium name="EnsemblMetazoa"/>
        </authorList>
    </citation>
    <scope>IDENTIFICATION</scope>
</reference>
<evidence type="ECO:0000256" key="4">
    <source>
        <dbReference type="ARBA" id="ARBA00022989"/>
    </source>
</evidence>
<name>R7VJY1_CAPTE</name>
<evidence type="ECO:0000256" key="7">
    <source>
        <dbReference type="SAM" id="SignalP"/>
    </source>
</evidence>
<feature type="domain" description="WSC" evidence="8">
    <location>
        <begin position="27"/>
        <end position="121"/>
    </location>
</feature>
<evidence type="ECO:0000313" key="11">
    <source>
        <dbReference type="Proteomes" id="UP000014760"/>
    </source>
</evidence>
<protein>
    <recommendedName>
        <fullName evidence="8">WSC domain-containing protein</fullName>
    </recommendedName>
</protein>
<dbReference type="Proteomes" id="UP000014760">
    <property type="component" value="Unassembled WGS sequence"/>
</dbReference>
<reference evidence="9 11" key="2">
    <citation type="journal article" date="2013" name="Nature">
        <title>Insights into bilaterian evolution from three spiralian genomes.</title>
        <authorList>
            <person name="Simakov O."/>
            <person name="Marletaz F."/>
            <person name="Cho S.J."/>
            <person name="Edsinger-Gonzales E."/>
            <person name="Havlak P."/>
            <person name="Hellsten U."/>
            <person name="Kuo D.H."/>
            <person name="Larsson T."/>
            <person name="Lv J."/>
            <person name="Arendt D."/>
            <person name="Savage R."/>
            <person name="Osoegawa K."/>
            <person name="de Jong P."/>
            <person name="Grimwood J."/>
            <person name="Chapman J.A."/>
            <person name="Shapiro H."/>
            <person name="Aerts A."/>
            <person name="Otillar R.P."/>
            <person name="Terry A.Y."/>
            <person name="Boore J.L."/>
            <person name="Grigoriev I.V."/>
            <person name="Lindberg D.R."/>
            <person name="Seaver E.C."/>
            <person name="Weisblat D.A."/>
            <person name="Putnam N.H."/>
            <person name="Rokhsar D.S."/>
        </authorList>
    </citation>
    <scope>NUCLEOTIDE SEQUENCE</scope>
    <source>
        <strain evidence="9 11">I ESC-2004</strain>
    </source>
</reference>
<dbReference type="EMBL" id="AMQN01017209">
    <property type="status" value="NOT_ANNOTATED_CDS"/>
    <property type="molecule type" value="Genomic_DNA"/>
</dbReference>
<keyword evidence="5" id="KW-0472">Membrane</keyword>
<keyword evidence="3 7" id="KW-0732">Signal</keyword>
<reference evidence="11" key="1">
    <citation type="submission" date="2012-12" db="EMBL/GenBank/DDBJ databases">
        <authorList>
            <person name="Hellsten U."/>
            <person name="Grimwood J."/>
            <person name="Chapman J.A."/>
            <person name="Shapiro H."/>
            <person name="Aerts A."/>
            <person name="Otillar R.P."/>
            <person name="Terry A.Y."/>
            <person name="Boore J.L."/>
            <person name="Simakov O."/>
            <person name="Marletaz F."/>
            <person name="Cho S.-J."/>
            <person name="Edsinger-Gonzales E."/>
            <person name="Havlak P."/>
            <person name="Kuo D.-H."/>
            <person name="Larsson T."/>
            <person name="Lv J."/>
            <person name="Arendt D."/>
            <person name="Savage R."/>
            <person name="Osoegawa K."/>
            <person name="de Jong P."/>
            <person name="Lindberg D.R."/>
            <person name="Seaver E.C."/>
            <person name="Weisblat D.A."/>
            <person name="Putnam N.H."/>
            <person name="Grigoriev I.V."/>
            <person name="Rokhsar D.S."/>
        </authorList>
    </citation>
    <scope>NUCLEOTIDE SEQUENCE</scope>
    <source>
        <strain evidence="11">I ESC-2004</strain>
    </source>
</reference>
<dbReference type="GO" id="GO:0005886">
    <property type="term" value="C:plasma membrane"/>
    <property type="evidence" value="ECO:0007669"/>
    <property type="project" value="TreeGrafter"/>
</dbReference>